<dbReference type="Pfam" id="PF00005">
    <property type="entry name" value="ABC_tran"/>
    <property type="match status" value="1"/>
</dbReference>
<keyword evidence="4" id="KW-0547">Nucleotide-binding</keyword>
<reference evidence="13 14" key="1">
    <citation type="submission" date="2014-08" db="EMBL/GenBank/DDBJ databases">
        <title>Complete genome sequence of Corynebacterium frankenforstense ST18(T) (=DSM 45800(T)), isolated from raw cow milk.</title>
        <authorList>
            <person name="Ruckert C."/>
            <person name="Albersmeier A."/>
            <person name="Winkler A."/>
            <person name="Lipski A."/>
            <person name="Kalinowski J."/>
        </authorList>
    </citation>
    <scope>NUCLEOTIDE SEQUENCE [LARGE SCALE GENOMIC DNA]</scope>
    <source>
        <strain evidence="13 14">ST18</strain>
    </source>
</reference>
<dbReference type="InterPro" id="IPR039421">
    <property type="entry name" value="Type_1_exporter"/>
</dbReference>
<organism evidence="13 14">
    <name type="scientific">Corynebacterium frankenforstense DSM 45800</name>
    <dbReference type="NCBI Taxonomy" id="1437875"/>
    <lineage>
        <taxon>Bacteria</taxon>
        <taxon>Bacillati</taxon>
        <taxon>Actinomycetota</taxon>
        <taxon>Actinomycetes</taxon>
        <taxon>Mycobacteriales</taxon>
        <taxon>Corynebacteriaceae</taxon>
        <taxon>Corynebacterium</taxon>
    </lineage>
</organism>
<keyword evidence="7 10" id="KW-1133">Transmembrane helix</keyword>
<feature type="transmembrane region" description="Helical" evidence="10">
    <location>
        <begin position="150"/>
        <end position="169"/>
    </location>
</feature>
<feature type="transmembrane region" description="Helical" evidence="10">
    <location>
        <begin position="240"/>
        <end position="259"/>
    </location>
</feature>
<dbReference type="GO" id="GO:0034775">
    <property type="term" value="P:glutathione transmembrane transport"/>
    <property type="evidence" value="ECO:0007669"/>
    <property type="project" value="InterPro"/>
</dbReference>
<feature type="domain" description="ABC transmembrane type-1" evidence="12">
    <location>
        <begin position="15"/>
        <end position="293"/>
    </location>
</feature>
<dbReference type="KEGG" id="cfk:CFRA_04600"/>
<evidence type="ECO:0000256" key="10">
    <source>
        <dbReference type="SAM" id="Phobius"/>
    </source>
</evidence>
<protein>
    <submittedName>
        <fullName evidence="13">ABC transporter permease</fullName>
    </submittedName>
</protein>
<dbReference type="GO" id="GO:0005886">
    <property type="term" value="C:plasma membrane"/>
    <property type="evidence" value="ECO:0007669"/>
    <property type="project" value="UniProtKB-SubCell"/>
</dbReference>
<evidence type="ECO:0000256" key="4">
    <source>
        <dbReference type="ARBA" id="ARBA00022741"/>
    </source>
</evidence>
<dbReference type="InterPro" id="IPR003593">
    <property type="entry name" value="AAA+_ATPase"/>
</dbReference>
<evidence type="ECO:0000256" key="7">
    <source>
        <dbReference type="ARBA" id="ARBA00022989"/>
    </source>
</evidence>
<dbReference type="EMBL" id="CP009247">
    <property type="protein sequence ID" value="APT88655.1"/>
    <property type="molecule type" value="Genomic_DNA"/>
</dbReference>
<dbReference type="Gene3D" id="1.20.1560.10">
    <property type="entry name" value="ABC transporter type 1, transmembrane domain"/>
    <property type="match status" value="1"/>
</dbReference>
<evidence type="ECO:0000256" key="9">
    <source>
        <dbReference type="ARBA" id="ARBA00023455"/>
    </source>
</evidence>
<dbReference type="PROSITE" id="PS50929">
    <property type="entry name" value="ABC_TM1F"/>
    <property type="match status" value="1"/>
</dbReference>
<keyword evidence="5" id="KW-0067">ATP-binding</keyword>
<dbReference type="PROSITE" id="PS50893">
    <property type="entry name" value="ABC_TRANSPORTER_2"/>
    <property type="match status" value="1"/>
</dbReference>
<comment type="similarity">
    <text evidence="9">Belongs to the ABC transporter superfamily. Siderophore-Fe(3+) uptake transporter (SIUT) (TC 3.A.1.21) family.</text>
</comment>
<evidence type="ECO:0000259" key="11">
    <source>
        <dbReference type="PROSITE" id="PS50893"/>
    </source>
</evidence>
<dbReference type="SUPFAM" id="SSF52540">
    <property type="entry name" value="P-loop containing nucleoside triphosphate hydrolases"/>
    <property type="match status" value="1"/>
</dbReference>
<dbReference type="PANTHER" id="PTHR24221:SF654">
    <property type="entry name" value="ATP-BINDING CASSETTE SUB-FAMILY B MEMBER 6"/>
    <property type="match status" value="1"/>
</dbReference>
<dbReference type="NCBIfam" id="TIGR02868">
    <property type="entry name" value="CydC"/>
    <property type="match status" value="1"/>
</dbReference>
<evidence type="ECO:0000256" key="2">
    <source>
        <dbReference type="ARBA" id="ARBA00022519"/>
    </source>
</evidence>
<feature type="transmembrane region" description="Helical" evidence="10">
    <location>
        <begin position="12"/>
        <end position="34"/>
    </location>
</feature>
<dbReference type="InterPro" id="IPR027417">
    <property type="entry name" value="P-loop_NTPase"/>
</dbReference>
<keyword evidence="2" id="KW-0997">Cell inner membrane</keyword>
<keyword evidence="3 10" id="KW-0812">Transmembrane</keyword>
<dbReference type="GO" id="GO:0005524">
    <property type="term" value="F:ATP binding"/>
    <property type="evidence" value="ECO:0007669"/>
    <property type="project" value="UniProtKB-KW"/>
</dbReference>
<evidence type="ECO:0000256" key="6">
    <source>
        <dbReference type="ARBA" id="ARBA00022967"/>
    </source>
</evidence>
<name>A0A1L7CS25_9CORY</name>
<dbReference type="GO" id="GO:0140359">
    <property type="term" value="F:ABC-type transporter activity"/>
    <property type="evidence" value="ECO:0007669"/>
    <property type="project" value="InterPro"/>
</dbReference>
<dbReference type="InterPro" id="IPR003439">
    <property type="entry name" value="ABC_transporter-like_ATP-bd"/>
</dbReference>
<evidence type="ECO:0000313" key="13">
    <source>
        <dbReference type="EMBL" id="APT88655.1"/>
    </source>
</evidence>
<evidence type="ECO:0000256" key="5">
    <source>
        <dbReference type="ARBA" id="ARBA00022840"/>
    </source>
</evidence>
<keyword evidence="8 10" id="KW-0472">Membrane</keyword>
<gene>
    <name evidence="13" type="ORF">CFRA_04600</name>
</gene>
<dbReference type="GO" id="GO:0016887">
    <property type="term" value="F:ATP hydrolysis activity"/>
    <property type="evidence" value="ECO:0007669"/>
    <property type="project" value="InterPro"/>
</dbReference>
<dbReference type="AlphaFoldDB" id="A0A1L7CS25"/>
<dbReference type="GO" id="GO:0045454">
    <property type="term" value="P:cell redox homeostasis"/>
    <property type="evidence" value="ECO:0007669"/>
    <property type="project" value="InterPro"/>
</dbReference>
<feature type="domain" description="ABC transporter" evidence="11">
    <location>
        <begin position="338"/>
        <end position="541"/>
    </location>
</feature>
<dbReference type="InterPro" id="IPR036640">
    <property type="entry name" value="ABC1_TM_sf"/>
</dbReference>
<evidence type="ECO:0000259" key="12">
    <source>
        <dbReference type="PROSITE" id="PS50929"/>
    </source>
</evidence>
<comment type="subcellular location">
    <subcellularLocation>
        <location evidence="1">Cell inner membrane</location>
        <topology evidence="1">Multi-pass membrane protein</topology>
    </subcellularLocation>
</comment>
<dbReference type="SMART" id="SM00382">
    <property type="entry name" value="AAA"/>
    <property type="match status" value="1"/>
</dbReference>
<dbReference type="PANTHER" id="PTHR24221">
    <property type="entry name" value="ATP-BINDING CASSETTE SUB-FAMILY B"/>
    <property type="match status" value="1"/>
</dbReference>
<dbReference type="Proteomes" id="UP000185434">
    <property type="component" value="Chromosome"/>
</dbReference>
<dbReference type="InterPro" id="IPR014223">
    <property type="entry name" value="ABC_CydC/D"/>
</dbReference>
<keyword evidence="6" id="KW-1278">Translocase</keyword>
<dbReference type="Gene3D" id="3.40.50.300">
    <property type="entry name" value="P-loop containing nucleotide triphosphate hydrolases"/>
    <property type="match status" value="1"/>
</dbReference>
<accession>A0A1L7CS25</accession>
<feature type="transmembrane region" description="Helical" evidence="10">
    <location>
        <begin position="120"/>
        <end position="144"/>
    </location>
</feature>
<keyword evidence="2" id="KW-1003">Cell membrane</keyword>
<dbReference type="GO" id="GO:0034040">
    <property type="term" value="F:ATPase-coupled lipid transmembrane transporter activity"/>
    <property type="evidence" value="ECO:0007669"/>
    <property type="project" value="TreeGrafter"/>
</dbReference>
<proteinExistence type="inferred from homology"/>
<keyword evidence="14" id="KW-1185">Reference proteome</keyword>
<evidence type="ECO:0000256" key="8">
    <source>
        <dbReference type="ARBA" id="ARBA00023136"/>
    </source>
</evidence>
<evidence type="ECO:0000256" key="1">
    <source>
        <dbReference type="ARBA" id="ARBA00004429"/>
    </source>
</evidence>
<evidence type="ECO:0000256" key="3">
    <source>
        <dbReference type="ARBA" id="ARBA00022692"/>
    </source>
</evidence>
<sequence>MTGLRLRELIGPVTAGTATMLASIALTVVSAWLITKAWQRPFVMDVMVAVTAVRALGISRALLRYVERLSAHRLALGTAGRTRVGAYRLLAAGDPRKAMGLGSGALLTRLGEDVDEVADVIVRAVVPVGTAVVTGAVSVVFVLFVSPAAALVLAVGLVAAAVVPPWLVARGVRVAEDRRAAAGEAYTAEVDQVLSGSAALRVRGELDGALARADAAARERERATEAGAPALAWAAGAQSWIHGLTVLGVILLAGSLYLADGHSPQWLGVLVLLALAAFEATGELPAAAETLTRAAGAARRIAAFAEGSGASEEGSAADGSVAEGALAGGAVASGPRPPAEPDVVARGLVVGFDTDVATWDLEAPFGSFREIVAPSGYGKTTLLLTLAGLLPPRGGTVIIGGLAPADYPAHELRRGVFFTPEDAHVFATTVRDNLAVGAAGATDAQMHQVLEAVGLEDWVAGLPRGLATILDSGAESLSDGQRRRLLIARALLTDSPVLLLDEPTEHLDPASSAAMLEMLSSGDLPGARARRTVIVVRHPRTR</sequence>
<dbReference type="InterPro" id="IPR011527">
    <property type="entry name" value="ABC1_TM_dom"/>
</dbReference>
<evidence type="ECO:0000313" key="14">
    <source>
        <dbReference type="Proteomes" id="UP000185434"/>
    </source>
</evidence>
<dbReference type="SUPFAM" id="SSF90123">
    <property type="entry name" value="ABC transporter transmembrane region"/>
    <property type="match status" value="1"/>
</dbReference>
<feature type="transmembrane region" description="Helical" evidence="10">
    <location>
        <begin position="46"/>
        <end position="63"/>
    </location>
</feature>